<gene>
    <name evidence="2" type="ORF">LTR16_006864</name>
</gene>
<dbReference type="NCBIfam" id="TIGR00756">
    <property type="entry name" value="PPR"/>
    <property type="match status" value="1"/>
</dbReference>
<feature type="non-terminal residue" evidence="2">
    <location>
        <position position="157"/>
    </location>
</feature>
<keyword evidence="3" id="KW-1185">Reference proteome</keyword>
<evidence type="ECO:0000313" key="2">
    <source>
        <dbReference type="EMBL" id="KAK5280525.1"/>
    </source>
</evidence>
<dbReference type="InterPro" id="IPR002885">
    <property type="entry name" value="PPR_rpt"/>
</dbReference>
<dbReference type="InterPro" id="IPR011990">
    <property type="entry name" value="TPR-like_helical_dom_sf"/>
</dbReference>
<evidence type="ECO:0008006" key="4">
    <source>
        <dbReference type="Google" id="ProtNLM"/>
    </source>
</evidence>
<comment type="caution">
    <text evidence="2">The sequence shown here is derived from an EMBL/GenBank/DDBJ whole genome shotgun (WGS) entry which is preliminary data.</text>
</comment>
<evidence type="ECO:0000313" key="3">
    <source>
        <dbReference type="Proteomes" id="UP001357485"/>
    </source>
</evidence>
<dbReference type="Pfam" id="PF13041">
    <property type="entry name" value="PPR_2"/>
    <property type="match status" value="1"/>
</dbReference>
<dbReference type="PROSITE" id="PS51375">
    <property type="entry name" value="PPR"/>
    <property type="match status" value="1"/>
</dbReference>
<organism evidence="2 3">
    <name type="scientific">Cryomyces antarcticus</name>
    <dbReference type="NCBI Taxonomy" id="329879"/>
    <lineage>
        <taxon>Eukaryota</taxon>
        <taxon>Fungi</taxon>
        <taxon>Dikarya</taxon>
        <taxon>Ascomycota</taxon>
        <taxon>Pezizomycotina</taxon>
        <taxon>Dothideomycetes</taxon>
        <taxon>Dothideomycetes incertae sedis</taxon>
        <taxon>Cryomyces</taxon>
    </lineage>
</organism>
<proteinExistence type="predicted"/>
<protein>
    <recommendedName>
        <fullName evidence="4">Pentacotripeptide-repeat region of PRORP domain-containing protein</fullName>
    </recommendedName>
</protein>
<dbReference type="Proteomes" id="UP001357485">
    <property type="component" value="Unassembled WGS sequence"/>
</dbReference>
<dbReference type="EMBL" id="JAVRRA010001362">
    <property type="protein sequence ID" value="KAK5280525.1"/>
    <property type="molecule type" value="Genomic_DNA"/>
</dbReference>
<name>A0ABR0M6N4_9PEZI</name>
<sequence length="157" mass="17759">MRDVISTAADIDAFENIVALHQKYLSNEELTDPRERANICKAYAFAAPLAVATDFIVAFKPEPRETKRLQMTYATLVGRTWKETKNFDRVESLFRQLSEAGTPDALGVKSYNSMIMACVESGRPEEAQHYLREMEEHNLMPDVKTYGHLMLANALDG</sequence>
<accession>A0ABR0M6N4</accession>
<reference evidence="2 3" key="1">
    <citation type="submission" date="2023-08" db="EMBL/GenBank/DDBJ databases">
        <title>Black Yeasts Isolated from many extreme environments.</title>
        <authorList>
            <person name="Coleine C."/>
            <person name="Stajich J.E."/>
            <person name="Selbmann L."/>
        </authorList>
    </citation>
    <scope>NUCLEOTIDE SEQUENCE [LARGE SCALE GENOMIC DNA]</scope>
    <source>
        <strain evidence="2 3">CCFEE 536</strain>
    </source>
</reference>
<dbReference type="PANTHER" id="PTHR46862:SF3">
    <property type="entry name" value="OS07G0661900 PROTEIN"/>
    <property type="match status" value="1"/>
</dbReference>
<dbReference type="PANTHER" id="PTHR46862">
    <property type="entry name" value="OS07G0661900 PROTEIN"/>
    <property type="match status" value="1"/>
</dbReference>
<evidence type="ECO:0000256" key="1">
    <source>
        <dbReference type="PROSITE-ProRule" id="PRU00708"/>
    </source>
</evidence>
<feature type="repeat" description="PPR" evidence="1">
    <location>
        <begin position="107"/>
        <end position="141"/>
    </location>
</feature>
<dbReference type="Gene3D" id="1.25.40.10">
    <property type="entry name" value="Tetratricopeptide repeat domain"/>
    <property type="match status" value="1"/>
</dbReference>